<evidence type="ECO:0000313" key="1">
    <source>
        <dbReference type="EMBL" id="OAT45460.1"/>
    </source>
</evidence>
<dbReference type="Pfam" id="PF05708">
    <property type="entry name" value="Peptidase_C92"/>
    <property type="match status" value="1"/>
</dbReference>
<name>A0AAJ3HQI8_PROHU</name>
<dbReference type="AlphaFoldDB" id="A0AAJ3HQI8"/>
<dbReference type="Proteomes" id="UP000078250">
    <property type="component" value="Unassembled WGS sequence"/>
</dbReference>
<keyword evidence="2" id="KW-1185">Reference proteome</keyword>
<organism evidence="1 2">
    <name type="scientific">Proteus hauseri ATCC 700826</name>
    <dbReference type="NCBI Taxonomy" id="1354271"/>
    <lineage>
        <taxon>Bacteria</taxon>
        <taxon>Pseudomonadati</taxon>
        <taxon>Pseudomonadota</taxon>
        <taxon>Gammaproteobacteria</taxon>
        <taxon>Enterobacterales</taxon>
        <taxon>Morganellaceae</taxon>
        <taxon>Proteus</taxon>
    </lineage>
</organism>
<comment type="caution">
    <text evidence="1">The sequence shown here is derived from an EMBL/GenBank/DDBJ whole genome shotgun (WGS) entry which is preliminary data.</text>
</comment>
<accession>A0AAJ3HQI8</accession>
<proteinExistence type="predicted"/>
<gene>
    <name evidence="1" type="ORF">M997_3009</name>
</gene>
<dbReference type="InterPro" id="IPR024453">
    <property type="entry name" value="Peptidase_C92"/>
</dbReference>
<reference evidence="1 2" key="1">
    <citation type="submission" date="2016-04" db="EMBL/GenBank/DDBJ databases">
        <title>ATOL: Assembling a taxonomically balanced genome-scale reconstruction of the evolutionary history of the Enterobacteriaceae.</title>
        <authorList>
            <person name="Plunkett G.III."/>
            <person name="Neeno-Eckwall E.C."/>
            <person name="Glasner J.D."/>
            <person name="Perna N.T."/>
        </authorList>
    </citation>
    <scope>NUCLEOTIDE SEQUENCE [LARGE SCALE GENOMIC DNA]</scope>
    <source>
        <strain evidence="1 2">ATCC 700826</strain>
    </source>
</reference>
<dbReference type="EMBL" id="LXEV01000032">
    <property type="protein sequence ID" value="OAT45460.1"/>
    <property type="molecule type" value="Genomic_DNA"/>
</dbReference>
<protein>
    <submittedName>
        <fullName evidence="1">Uncharacterized protein</fullName>
    </submittedName>
</protein>
<sequence>MILTDNFVFDIYRSSLSIKIGEIETFNELLTKNPNAKLQFWKLWFIGQIPWKRTAATPASLWQHPQLSLFFRIHNDIT</sequence>
<dbReference type="SUPFAM" id="SSF54001">
    <property type="entry name" value="Cysteine proteinases"/>
    <property type="match status" value="1"/>
</dbReference>
<dbReference type="InterPro" id="IPR038765">
    <property type="entry name" value="Papain-like_cys_pep_sf"/>
</dbReference>
<evidence type="ECO:0000313" key="2">
    <source>
        <dbReference type="Proteomes" id="UP000078250"/>
    </source>
</evidence>